<dbReference type="Gene3D" id="3.90.550.60">
    <property type="match status" value="1"/>
</dbReference>
<dbReference type="RefSeq" id="WP_143013242.1">
    <property type="nucleotide sequence ID" value="NZ_FMZL01000032.1"/>
</dbReference>
<dbReference type="EMBL" id="FMZL01000032">
    <property type="protein sequence ID" value="SDC64803.1"/>
    <property type="molecule type" value="Genomic_DNA"/>
</dbReference>
<feature type="non-terminal residue" evidence="2">
    <location>
        <position position="1"/>
    </location>
</feature>
<keyword evidence="1" id="KW-0175">Coiled coil</keyword>
<proteinExistence type="predicted"/>
<accession>A0A1G6NAI4</accession>
<keyword evidence="3" id="KW-1185">Reference proteome</keyword>
<dbReference type="GO" id="GO:0016740">
    <property type="term" value="F:transferase activity"/>
    <property type="evidence" value="ECO:0007669"/>
    <property type="project" value="UniProtKB-KW"/>
</dbReference>
<evidence type="ECO:0000313" key="3">
    <source>
        <dbReference type="Proteomes" id="UP000198528"/>
    </source>
</evidence>
<reference evidence="3" key="1">
    <citation type="submission" date="2016-10" db="EMBL/GenBank/DDBJ databases">
        <authorList>
            <person name="Varghese N."/>
            <person name="Submissions S."/>
        </authorList>
    </citation>
    <scope>NUCLEOTIDE SEQUENCE [LARGE SCALE GENOMIC DNA]</scope>
    <source>
        <strain evidence="3">DSM 22619</strain>
    </source>
</reference>
<organism evidence="2 3">
    <name type="scientific">Parafannyhessea umbonata</name>
    <dbReference type="NCBI Taxonomy" id="604330"/>
    <lineage>
        <taxon>Bacteria</taxon>
        <taxon>Bacillati</taxon>
        <taxon>Actinomycetota</taxon>
        <taxon>Coriobacteriia</taxon>
        <taxon>Coriobacteriales</taxon>
        <taxon>Atopobiaceae</taxon>
        <taxon>Parafannyhessea</taxon>
    </lineage>
</organism>
<evidence type="ECO:0000313" key="2">
    <source>
        <dbReference type="EMBL" id="SDC64803.1"/>
    </source>
</evidence>
<sequence>LICVEALSVLAAHCRAFIRQGANVSGSRQPHYFHMYVVDNGRTLASEKLESPGISIIPNRNTGGSGGFAKGMAAALHGTPSASHVILMDDDVSVQPESIYRTYSLLRLLKPEYQDAFISGAMMSARNLDVRIEDLGAIDQRGFFKPLRPSARMNIVRNLVLSETFMPPEPDSTENIYTGWWYCCVPSTAIMRYGFPLPFFARFDDVEYVLRCHPRFITMNGICIWHEDFAGRYNAAIERYQVTRNTLIGQMTTGVAPNIDFITEIAHNFRLEIEKFNYQDAALVLEGFEDALRGPALFLSQDFSEISYLAACKSREKLVPFAQLRGTVLEELGIDIEDYDESSLNVCPPATSRIQRIAWQNGMERVYHSSNNGAINVHLKSLDKPYAIIGADRWGDYPRCTYGVDVIVALDLRRQSGIMRKRDNERAKALIHRFERDVSQYRNQHDKLAQAYRNNAPALTSEAFWTRG</sequence>
<dbReference type="SUPFAM" id="SSF53448">
    <property type="entry name" value="Nucleotide-diphospho-sugar transferases"/>
    <property type="match status" value="1"/>
</dbReference>
<protein>
    <submittedName>
        <fullName evidence="2">Glycosyltransferase like family 2</fullName>
    </submittedName>
</protein>
<feature type="coiled-coil region" evidence="1">
    <location>
        <begin position="424"/>
        <end position="451"/>
    </location>
</feature>
<name>A0A1G6NAI4_9ACTN</name>
<gene>
    <name evidence="2" type="ORF">SAMN04487824_1321</name>
</gene>
<evidence type="ECO:0000256" key="1">
    <source>
        <dbReference type="SAM" id="Coils"/>
    </source>
</evidence>
<dbReference type="AlphaFoldDB" id="A0A1G6NAI4"/>
<keyword evidence="2" id="KW-0808">Transferase</keyword>
<dbReference type="InterPro" id="IPR029044">
    <property type="entry name" value="Nucleotide-diphossugar_trans"/>
</dbReference>
<dbReference type="Proteomes" id="UP000198528">
    <property type="component" value="Unassembled WGS sequence"/>
</dbReference>